<evidence type="ECO:0000256" key="11">
    <source>
        <dbReference type="ARBA" id="ARBA00023154"/>
    </source>
</evidence>
<feature type="active site" description="Proton acceptor" evidence="15">
    <location>
        <position position="133"/>
    </location>
</feature>
<organism evidence="17 18">
    <name type="scientific">Methylomonas rosea</name>
    <dbReference type="NCBI Taxonomy" id="2952227"/>
    <lineage>
        <taxon>Bacteria</taxon>
        <taxon>Pseudomonadati</taxon>
        <taxon>Pseudomonadota</taxon>
        <taxon>Gammaproteobacteria</taxon>
        <taxon>Methylococcales</taxon>
        <taxon>Methylococcaceae</taxon>
        <taxon>Methylomonas</taxon>
    </lineage>
</organism>
<dbReference type="InterPro" id="IPR005941">
    <property type="entry name" value="DapE_proteobac"/>
</dbReference>
<keyword evidence="6 15" id="KW-0028">Amino-acid biosynthesis</keyword>
<dbReference type="Proteomes" id="UP001524570">
    <property type="component" value="Unassembled WGS sequence"/>
</dbReference>
<protein>
    <recommendedName>
        <fullName evidence="5 15">Succinyl-diaminopimelate desuccinylase</fullName>
        <shortName evidence="15">SDAP desuccinylase</shortName>
        <ecNumber evidence="4 15">3.5.1.18</ecNumber>
    </recommendedName>
    <alternativeName>
        <fullName evidence="13 15">N-succinyl-LL-2,6-diaminoheptanedioate amidohydrolase</fullName>
    </alternativeName>
</protein>
<reference evidence="17 18" key="1">
    <citation type="submission" date="2022-07" db="EMBL/GenBank/DDBJ databases">
        <title>Methylomonas rivi sp. nov., Methylomonas rosea sp. nov., Methylomonas aureus sp. nov. and Methylomonas subterranea sp. nov., four novel methanotrophs isolated from a freshwater creek and the deep terrestrial subsurface.</title>
        <authorList>
            <person name="Abin C."/>
            <person name="Sankaranarayanan K."/>
            <person name="Garner C."/>
            <person name="Sindelar R."/>
            <person name="Kotary K."/>
            <person name="Garner R."/>
            <person name="Barclay S."/>
            <person name="Lawson P."/>
            <person name="Krumholz L."/>
        </authorList>
    </citation>
    <scope>NUCLEOTIDE SEQUENCE [LARGE SCALE GENOMIC DNA]</scope>
    <source>
        <strain evidence="17 18">WSC-7</strain>
    </source>
</reference>
<feature type="domain" description="Peptidase M20 dimerisation" evidence="16">
    <location>
        <begin position="175"/>
        <end position="282"/>
    </location>
</feature>
<keyword evidence="11 15" id="KW-0457">Lysine biosynthesis</keyword>
<name>A0ABT1TNL3_9GAMM</name>
<evidence type="ECO:0000256" key="13">
    <source>
        <dbReference type="ARBA" id="ARBA00031891"/>
    </source>
</evidence>
<keyword evidence="10 15" id="KW-0220">Diaminopimelate biosynthesis</keyword>
<evidence type="ECO:0000259" key="16">
    <source>
        <dbReference type="Pfam" id="PF07687"/>
    </source>
</evidence>
<dbReference type="SUPFAM" id="SSF55031">
    <property type="entry name" value="Bacterial exopeptidase dimerisation domain"/>
    <property type="match status" value="1"/>
</dbReference>
<comment type="caution">
    <text evidence="17">The sequence shown here is derived from an EMBL/GenBank/DDBJ whole genome shotgun (WGS) entry which is preliminary data.</text>
</comment>
<evidence type="ECO:0000256" key="12">
    <source>
        <dbReference type="ARBA" id="ARBA00023285"/>
    </source>
</evidence>
<feature type="binding site" evidence="15">
    <location>
        <position position="348"/>
    </location>
    <ligand>
        <name>Zn(2+)</name>
        <dbReference type="ChEBI" id="CHEBI:29105"/>
        <label>2</label>
    </ligand>
</feature>
<dbReference type="EMBL" id="JANIBL010000005">
    <property type="protein sequence ID" value="MCQ8116317.1"/>
    <property type="molecule type" value="Genomic_DNA"/>
</dbReference>
<evidence type="ECO:0000256" key="3">
    <source>
        <dbReference type="ARBA" id="ARBA00011738"/>
    </source>
</evidence>
<feature type="binding site" evidence="15">
    <location>
        <position position="99"/>
    </location>
    <ligand>
        <name>Zn(2+)</name>
        <dbReference type="ChEBI" id="CHEBI:29105"/>
        <label>1</label>
    </ligand>
</feature>
<dbReference type="NCBIfam" id="TIGR01246">
    <property type="entry name" value="dapE_proteo"/>
    <property type="match status" value="1"/>
</dbReference>
<evidence type="ECO:0000256" key="8">
    <source>
        <dbReference type="ARBA" id="ARBA00022801"/>
    </source>
</evidence>
<dbReference type="CDD" id="cd03891">
    <property type="entry name" value="M20_DapE_proteobac"/>
    <property type="match status" value="1"/>
</dbReference>
<dbReference type="RefSeq" id="WP_256605572.1">
    <property type="nucleotide sequence ID" value="NZ_JANIBL010000005.1"/>
</dbReference>
<keyword evidence="12 15" id="KW-0170">Cobalt</keyword>
<dbReference type="InterPro" id="IPR050072">
    <property type="entry name" value="Peptidase_M20A"/>
</dbReference>
<dbReference type="HAMAP" id="MF_01690">
    <property type="entry name" value="DapE"/>
    <property type="match status" value="1"/>
</dbReference>
<dbReference type="GO" id="GO:0009014">
    <property type="term" value="F:succinyl-diaminopimelate desuccinylase activity"/>
    <property type="evidence" value="ECO:0007669"/>
    <property type="project" value="UniProtKB-EC"/>
</dbReference>
<evidence type="ECO:0000313" key="17">
    <source>
        <dbReference type="EMBL" id="MCQ8116317.1"/>
    </source>
</evidence>
<dbReference type="InterPro" id="IPR011650">
    <property type="entry name" value="Peptidase_M20_dimer"/>
</dbReference>
<comment type="pathway">
    <text evidence="1 15">Amino-acid biosynthesis; L-lysine biosynthesis via DAP pathway; LL-2,6-diaminopimelate from (S)-tetrahydrodipicolinate (succinylase route): step 3/3.</text>
</comment>
<dbReference type="PANTHER" id="PTHR43808">
    <property type="entry name" value="ACETYLORNITHINE DEACETYLASE"/>
    <property type="match status" value="1"/>
</dbReference>
<keyword evidence="8 15" id="KW-0378">Hydrolase</keyword>
<dbReference type="SUPFAM" id="SSF53187">
    <property type="entry name" value="Zn-dependent exopeptidases"/>
    <property type="match status" value="1"/>
</dbReference>
<accession>A0ABT1TNL3</accession>
<comment type="subunit">
    <text evidence="3 15">Homodimer.</text>
</comment>
<feature type="active site" evidence="15">
    <location>
        <position position="68"/>
    </location>
</feature>
<evidence type="ECO:0000313" key="18">
    <source>
        <dbReference type="Proteomes" id="UP001524570"/>
    </source>
</evidence>
<evidence type="ECO:0000256" key="6">
    <source>
        <dbReference type="ARBA" id="ARBA00022605"/>
    </source>
</evidence>
<evidence type="ECO:0000256" key="14">
    <source>
        <dbReference type="ARBA" id="ARBA00051301"/>
    </source>
</evidence>
<comment type="cofactor">
    <cofactor evidence="15">
        <name>Zn(2+)</name>
        <dbReference type="ChEBI" id="CHEBI:29105"/>
    </cofactor>
    <cofactor evidence="15">
        <name>Co(2+)</name>
        <dbReference type="ChEBI" id="CHEBI:48828"/>
    </cofactor>
    <text evidence="15">Binds 2 Zn(2+) or Co(2+) ions per subunit.</text>
</comment>
<keyword evidence="18" id="KW-1185">Reference proteome</keyword>
<evidence type="ECO:0000256" key="15">
    <source>
        <dbReference type="HAMAP-Rule" id="MF_01690"/>
    </source>
</evidence>
<comment type="similarity">
    <text evidence="2 15">Belongs to the peptidase M20A family. DapE subfamily.</text>
</comment>
<keyword evidence="7 15" id="KW-0479">Metal-binding</keyword>
<evidence type="ECO:0000256" key="4">
    <source>
        <dbReference type="ARBA" id="ARBA00011921"/>
    </source>
</evidence>
<dbReference type="EC" id="3.5.1.18" evidence="4 15"/>
<dbReference type="Pfam" id="PF07687">
    <property type="entry name" value="M20_dimer"/>
    <property type="match status" value="1"/>
</dbReference>
<evidence type="ECO:0000256" key="7">
    <source>
        <dbReference type="ARBA" id="ARBA00022723"/>
    </source>
</evidence>
<dbReference type="Gene3D" id="3.40.630.10">
    <property type="entry name" value="Zn peptidases"/>
    <property type="match status" value="2"/>
</dbReference>
<feature type="binding site" evidence="15">
    <location>
        <position position="134"/>
    </location>
    <ligand>
        <name>Zn(2+)</name>
        <dbReference type="ChEBI" id="CHEBI:29105"/>
        <label>2</label>
    </ligand>
</feature>
<evidence type="ECO:0000256" key="5">
    <source>
        <dbReference type="ARBA" id="ARBA00022391"/>
    </source>
</evidence>
<dbReference type="PANTHER" id="PTHR43808:SF31">
    <property type="entry name" value="N-ACETYL-L-CITRULLINE DEACETYLASE"/>
    <property type="match status" value="1"/>
</dbReference>
<dbReference type="NCBIfam" id="NF009557">
    <property type="entry name" value="PRK13009.1"/>
    <property type="match status" value="1"/>
</dbReference>
<evidence type="ECO:0000256" key="2">
    <source>
        <dbReference type="ARBA" id="ARBA00006746"/>
    </source>
</evidence>
<sequence length="375" mass="40972">MSETLSLLEALIRRESVTPHDAGCQDLLAARLTQLGFTDERLNFADTQNLWLRKGQQSPLFVFLGHTDVVPTGPLAAWDSPPFEPTIRDGKLYGRGAADMKGGIAAFITAVERFLAEYPEHKGSIAIMMTSDEEGIATHGVVKVVEVLEQRGEKIDWCLVGEPSSDKKIGDVIRVGRRGSLCAKLTVLGIQGHVAYPELAENPIHTFAPALKELTEEVWDHGNQFFPPTRLQVSNINGGTGAENIIPGQVEVQFNLRFCTELDEATIKARTQAILDKHGFKYELQWRLSGNPFLTSQGELIDATHAAIESVCGFQTLDDTGGGTSDGRFIAPTGAQVIELGPLNASIHKVNEHIGLDELDVLSRIYQQILVNLLA</sequence>
<gene>
    <name evidence="15 17" type="primary">dapE</name>
    <name evidence="17" type="ORF">NP589_02690</name>
</gene>
<evidence type="ECO:0000256" key="1">
    <source>
        <dbReference type="ARBA" id="ARBA00005130"/>
    </source>
</evidence>
<dbReference type="InterPro" id="IPR036264">
    <property type="entry name" value="Bact_exopeptidase_dim_dom"/>
</dbReference>
<evidence type="ECO:0000256" key="9">
    <source>
        <dbReference type="ARBA" id="ARBA00022833"/>
    </source>
</evidence>
<dbReference type="Pfam" id="PF01546">
    <property type="entry name" value="Peptidase_M20"/>
    <property type="match status" value="1"/>
</dbReference>
<comment type="catalytic activity">
    <reaction evidence="14 15">
        <text>N-succinyl-(2S,6S)-2,6-diaminopimelate + H2O = (2S,6S)-2,6-diaminopimelate + succinate</text>
        <dbReference type="Rhea" id="RHEA:22608"/>
        <dbReference type="ChEBI" id="CHEBI:15377"/>
        <dbReference type="ChEBI" id="CHEBI:30031"/>
        <dbReference type="ChEBI" id="CHEBI:57609"/>
        <dbReference type="ChEBI" id="CHEBI:58087"/>
        <dbReference type="EC" id="3.5.1.18"/>
    </reaction>
</comment>
<comment type="function">
    <text evidence="15">Catalyzes the hydrolysis of N-succinyl-L,L-diaminopimelic acid (SDAP), forming succinate and LL-2,6-diaminopimelate (DAP), an intermediate involved in the bacterial biosynthesis of lysine and meso-diaminopimelic acid, an essential component of bacterial cell walls.</text>
</comment>
<feature type="binding site" evidence="15">
    <location>
        <position position="162"/>
    </location>
    <ligand>
        <name>Zn(2+)</name>
        <dbReference type="ChEBI" id="CHEBI:29105"/>
        <label>1</label>
    </ligand>
</feature>
<evidence type="ECO:0000256" key="10">
    <source>
        <dbReference type="ARBA" id="ARBA00022915"/>
    </source>
</evidence>
<feature type="binding site" evidence="15">
    <location>
        <position position="66"/>
    </location>
    <ligand>
        <name>Zn(2+)</name>
        <dbReference type="ChEBI" id="CHEBI:29105"/>
        <label>1</label>
    </ligand>
</feature>
<dbReference type="InterPro" id="IPR002933">
    <property type="entry name" value="Peptidase_M20"/>
</dbReference>
<proteinExistence type="inferred from homology"/>
<keyword evidence="9 15" id="KW-0862">Zinc</keyword>
<feature type="binding site" evidence="15">
    <location>
        <position position="99"/>
    </location>
    <ligand>
        <name>Zn(2+)</name>
        <dbReference type="ChEBI" id="CHEBI:29105"/>
        <label>2</label>
    </ligand>
</feature>